<proteinExistence type="inferred from homology"/>
<dbReference type="GO" id="GO:0006302">
    <property type="term" value="P:double-strand break repair"/>
    <property type="evidence" value="ECO:0007669"/>
    <property type="project" value="TreeGrafter"/>
</dbReference>
<dbReference type="InterPro" id="IPR001238">
    <property type="entry name" value="DNA-binding_RecF"/>
</dbReference>
<evidence type="ECO:0000313" key="12">
    <source>
        <dbReference type="Proteomes" id="UP001348817"/>
    </source>
</evidence>
<evidence type="ECO:0000256" key="7">
    <source>
        <dbReference type="ARBA" id="ARBA00022840"/>
    </source>
</evidence>
<sequence length="361" mass="41616">MFIENIDLLNFKNYENLTCGFSGGINAILGANGCGKTNLLDAIHYLSVGKSAFNLVDSQNIRHGEPFFMVKGRFRHEEESHEVMCSLKLKEKKIITLDKVPYEKLSEHVGRFPVVLIAPDDSDIIREGSEIRRRFFDSAISQTDIEYLADLIIYGRYLRHRNNLLKQFAEKCYFDKDLLDHYDDKLSALGMAIYAKRQVFAQQFSKTCSDHYRHLSEGNEEVNIRYSSQLSAGDMKAMMFEARANDLRLQRTTVGIHKDDFVFTIDDYPLKKFGSQGQQKSFLVALKLARFEIIRELKGYKPILLLDDIFDKLDDRRISRMMDLVSENAFGQIFVTDARPERTKGLFGEINADINSVNIER</sequence>
<protein>
    <recommendedName>
        <fullName evidence="3 9">DNA replication and repair protein RecF</fullName>
    </recommendedName>
</protein>
<dbReference type="PROSITE" id="PS00617">
    <property type="entry name" value="RECF_1"/>
    <property type="match status" value="1"/>
</dbReference>
<dbReference type="InterPro" id="IPR027417">
    <property type="entry name" value="P-loop_NTPase"/>
</dbReference>
<dbReference type="EMBL" id="AP025314">
    <property type="protein sequence ID" value="BDD07701.1"/>
    <property type="molecule type" value="Genomic_DNA"/>
</dbReference>
<keyword evidence="5 9" id="KW-0235">DNA replication</keyword>
<dbReference type="AlphaFoldDB" id="A0AAU9C6P3"/>
<comment type="similarity">
    <text evidence="2 9">Belongs to the RecF family.</text>
</comment>
<dbReference type="GO" id="GO:0009432">
    <property type="term" value="P:SOS response"/>
    <property type="evidence" value="ECO:0007669"/>
    <property type="project" value="UniProtKB-UniRule"/>
</dbReference>
<evidence type="ECO:0000256" key="4">
    <source>
        <dbReference type="ARBA" id="ARBA00022490"/>
    </source>
</evidence>
<comment type="function">
    <text evidence="9">The RecF protein is involved in DNA metabolism; it is required for DNA replication and normal SOS inducibility. RecF binds preferentially to single-stranded, linear DNA. It also seems to bind ATP.</text>
</comment>
<keyword evidence="7 9" id="KW-0067">ATP-binding</keyword>
<evidence type="ECO:0000256" key="3">
    <source>
        <dbReference type="ARBA" id="ARBA00020170"/>
    </source>
</evidence>
<dbReference type="GO" id="GO:0006260">
    <property type="term" value="P:DNA replication"/>
    <property type="evidence" value="ECO:0007669"/>
    <property type="project" value="UniProtKB-UniRule"/>
</dbReference>
<feature type="domain" description="RecF/RecN/SMC N-terminal" evidence="10">
    <location>
        <begin position="2"/>
        <end position="341"/>
    </location>
</feature>
<evidence type="ECO:0000256" key="1">
    <source>
        <dbReference type="ARBA" id="ARBA00004496"/>
    </source>
</evidence>
<dbReference type="NCBIfam" id="TIGR00611">
    <property type="entry name" value="recf"/>
    <property type="match status" value="1"/>
</dbReference>
<dbReference type="PANTHER" id="PTHR32182:SF0">
    <property type="entry name" value="DNA REPLICATION AND REPAIR PROTEIN RECF"/>
    <property type="match status" value="1"/>
</dbReference>
<evidence type="ECO:0000313" key="11">
    <source>
        <dbReference type="EMBL" id="BDD07701.1"/>
    </source>
</evidence>
<keyword evidence="12" id="KW-1185">Reference proteome</keyword>
<comment type="subcellular location">
    <subcellularLocation>
        <location evidence="1 9">Cytoplasm</location>
    </subcellularLocation>
</comment>
<dbReference type="PANTHER" id="PTHR32182">
    <property type="entry name" value="DNA REPLICATION AND REPAIR PROTEIN RECF"/>
    <property type="match status" value="1"/>
</dbReference>
<dbReference type="GO" id="GO:0005524">
    <property type="term" value="F:ATP binding"/>
    <property type="evidence" value="ECO:0007669"/>
    <property type="project" value="UniProtKB-UniRule"/>
</dbReference>
<keyword evidence="9" id="KW-0234">DNA repair</keyword>
<dbReference type="GO" id="GO:0005737">
    <property type="term" value="C:cytoplasm"/>
    <property type="evidence" value="ECO:0007669"/>
    <property type="project" value="UniProtKB-SubCell"/>
</dbReference>
<evidence type="ECO:0000256" key="6">
    <source>
        <dbReference type="ARBA" id="ARBA00022741"/>
    </source>
</evidence>
<evidence type="ECO:0000256" key="9">
    <source>
        <dbReference type="HAMAP-Rule" id="MF_00365"/>
    </source>
</evidence>
<dbReference type="KEGG" id="fax:FUAX_01330"/>
<evidence type="ECO:0000256" key="5">
    <source>
        <dbReference type="ARBA" id="ARBA00022705"/>
    </source>
</evidence>
<dbReference type="InterPro" id="IPR042174">
    <property type="entry name" value="RecF_2"/>
</dbReference>
<feature type="binding site" evidence="9">
    <location>
        <begin position="30"/>
        <end position="37"/>
    </location>
    <ligand>
        <name>ATP</name>
        <dbReference type="ChEBI" id="CHEBI:30616"/>
    </ligand>
</feature>
<dbReference type="Pfam" id="PF02463">
    <property type="entry name" value="SMC_N"/>
    <property type="match status" value="1"/>
</dbReference>
<reference evidence="11 12" key="1">
    <citation type="submission" date="2021-12" db="EMBL/GenBank/DDBJ databases">
        <title>Genome sequencing of bacteria with rrn-lacking chromosome and rrn-plasmid.</title>
        <authorList>
            <person name="Anda M."/>
            <person name="Iwasaki W."/>
        </authorList>
    </citation>
    <scope>NUCLEOTIDE SEQUENCE [LARGE SCALE GENOMIC DNA]</scope>
    <source>
        <strain evidence="11 12">DSM 100852</strain>
    </source>
</reference>
<dbReference type="InterPro" id="IPR003395">
    <property type="entry name" value="RecF/RecN/SMC_N"/>
</dbReference>
<name>A0AAU9C6P3_9BACT</name>
<dbReference type="Proteomes" id="UP001348817">
    <property type="component" value="Chromosome"/>
</dbReference>
<dbReference type="RefSeq" id="WP_338393012.1">
    <property type="nucleotide sequence ID" value="NZ_AP025314.1"/>
</dbReference>
<evidence type="ECO:0000256" key="2">
    <source>
        <dbReference type="ARBA" id="ARBA00008016"/>
    </source>
</evidence>
<keyword evidence="4 9" id="KW-0963">Cytoplasm</keyword>
<keyword evidence="6 9" id="KW-0547">Nucleotide-binding</keyword>
<organism evidence="11 12">
    <name type="scientific">Fulvitalea axinellae</name>
    <dbReference type="NCBI Taxonomy" id="1182444"/>
    <lineage>
        <taxon>Bacteria</taxon>
        <taxon>Pseudomonadati</taxon>
        <taxon>Bacteroidota</taxon>
        <taxon>Cytophagia</taxon>
        <taxon>Cytophagales</taxon>
        <taxon>Persicobacteraceae</taxon>
        <taxon>Fulvitalea</taxon>
    </lineage>
</organism>
<dbReference type="Gene3D" id="1.20.1050.90">
    <property type="entry name" value="RecF/RecN/SMC, N-terminal domain"/>
    <property type="match status" value="1"/>
</dbReference>
<keyword evidence="9" id="KW-0227">DNA damage</keyword>
<dbReference type="HAMAP" id="MF_00365">
    <property type="entry name" value="RecF"/>
    <property type="match status" value="1"/>
</dbReference>
<evidence type="ECO:0000256" key="8">
    <source>
        <dbReference type="ARBA" id="ARBA00023125"/>
    </source>
</evidence>
<keyword evidence="9" id="KW-0742">SOS response</keyword>
<dbReference type="Gene3D" id="3.40.50.300">
    <property type="entry name" value="P-loop containing nucleotide triphosphate hydrolases"/>
    <property type="match status" value="1"/>
</dbReference>
<gene>
    <name evidence="9 11" type="primary">recF</name>
    <name evidence="11" type="ORF">FUAX_01330</name>
</gene>
<evidence type="ECO:0000259" key="10">
    <source>
        <dbReference type="Pfam" id="PF02463"/>
    </source>
</evidence>
<dbReference type="SUPFAM" id="SSF52540">
    <property type="entry name" value="P-loop containing nucleoside triphosphate hydrolases"/>
    <property type="match status" value="1"/>
</dbReference>
<accession>A0AAU9C6P3</accession>
<dbReference type="GO" id="GO:0000731">
    <property type="term" value="P:DNA synthesis involved in DNA repair"/>
    <property type="evidence" value="ECO:0007669"/>
    <property type="project" value="TreeGrafter"/>
</dbReference>
<dbReference type="GO" id="GO:0003697">
    <property type="term" value="F:single-stranded DNA binding"/>
    <property type="evidence" value="ECO:0007669"/>
    <property type="project" value="UniProtKB-UniRule"/>
</dbReference>
<dbReference type="InterPro" id="IPR018078">
    <property type="entry name" value="DNA-binding_RecF_CS"/>
</dbReference>
<keyword evidence="8 9" id="KW-0238">DNA-binding</keyword>